<accession>A0AAW0N964</accession>
<evidence type="ECO:0000313" key="3">
    <source>
        <dbReference type="Proteomes" id="UP001460270"/>
    </source>
</evidence>
<reference evidence="3" key="1">
    <citation type="submission" date="2024-04" db="EMBL/GenBank/DDBJ databases">
        <title>Salinicola lusitanus LLJ914,a marine bacterium isolated from the Okinawa Trough.</title>
        <authorList>
            <person name="Li J."/>
        </authorList>
    </citation>
    <scope>NUCLEOTIDE SEQUENCE [LARGE SCALE GENOMIC DNA]</scope>
</reference>
<organism evidence="2 3">
    <name type="scientific">Mugilogobius chulae</name>
    <name type="common">yellowstripe goby</name>
    <dbReference type="NCBI Taxonomy" id="88201"/>
    <lineage>
        <taxon>Eukaryota</taxon>
        <taxon>Metazoa</taxon>
        <taxon>Chordata</taxon>
        <taxon>Craniata</taxon>
        <taxon>Vertebrata</taxon>
        <taxon>Euteleostomi</taxon>
        <taxon>Actinopterygii</taxon>
        <taxon>Neopterygii</taxon>
        <taxon>Teleostei</taxon>
        <taxon>Neoteleostei</taxon>
        <taxon>Acanthomorphata</taxon>
        <taxon>Gobiaria</taxon>
        <taxon>Gobiiformes</taxon>
        <taxon>Gobioidei</taxon>
        <taxon>Gobiidae</taxon>
        <taxon>Gobionellinae</taxon>
        <taxon>Mugilogobius</taxon>
    </lineage>
</organism>
<feature type="compositionally biased region" description="Basic residues" evidence="1">
    <location>
        <begin position="78"/>
        <end position="87"/>
    </location>
</feature>
<dbReference type="Proteomes" id="UP001460270">
    <property type="component" value="Unassembled WGS sequence"/>
</dbReference>
<sequence>MSGDSFEGLRACKVSSIMCSIVLCSCPSPLKTPGRSIDSVKEMCLCWRFEGGVPLEQLHRSMEKALLEGDERCSTNRKQLKRSRMCLRRSQTQEHPSQLHRSAAARD</sequence>
<keyword evidence="3" id="KW-1185">Reference proteome</keyword>
<dbReference type="EMBL" id="JBBPFD010000017">
    <property type="protein sequence ID" value="KAK7891642.1"/>
    <property type="molecule type" value="Genomic_DNA"/>
</dbReference>
<feature type="compositionally biased region" description="Polar residues" evidence="1">
    <location>
        <begin position="89"/>
        <end position="100"/>
    </location>
</feature>
<proteinExistence type="predicted"/>
<name>A0AAW0N964_9GOBI</name>
<evidence type="ECO:0000256" key="1">
    <source>
        <dbReference type="SAM" id="MobiDB-lite"/>
    </source>
</evidence>
<dbReference type="AlphaFoldDB" id="A0AAW0N964"/>
<feature type="region of interest" description="Disordered" evidence="1">
    <location>
        <begin position="76"/>
        <end position="107"/>
    </location>
</feature>
<gene>
    <name evidence="2" type="ORF">WMY93_023605</name>
</gene>
<protein>
    <submittedName>
        <fullName evidence="2">Uncharacterized protein</fullName>
    </submittedName>
</protein>
<evidence type="ECO:0000313" key="2">
    <source>
        <dbReference type="EMBL" id="KAK7891642.1"/>
    </source>
</evidence>
<comment type="caution">
    <text evidence="2">The sequence shown here is derived from an EMBL/GenBank/DDBJ whole genome shotgun (WGS) entry which is preliminary data.</text>
</comment>